<evidence type="ECO:0000313" key="1">
    <source>
        <dbReference type="EMBL" id="KAI6649030.1"/>
    </source>
</evidence>
<name>A0AAV7JKQ4_9METZ</name>
<sequence>MNRKAVRDPTETYNSLVVSLTKRFQGKEIDIALDFQDILSDIGEDPNFEFPSSLMELYISDLNWKFWKIEMIQWNRVSHISNPTKHTTKSEVPSQVFF</sequence>
<dbReference type="Proteomes" id="UP001165289">
    <property type="component" value="Unassembled WGS sequence"/>
</dbReference>
<gene>
    <name evidence="1" type="ORF">LOD99_6913</name>
</gene>
<dbReference type="EMBL" id="JAKMXF010000323">
    <property type="protein sequence ID" value="KAI6649030.1"/>
    <property type="molecule type" value="Genomic_DNA"/>
</dbReference>
<dbReference type="AlphaFoldDB" id="A0AAV7JKQ4"/>
<reference evidence="1 2" key="1">
    <citation type="journal article" date="2023" name="BMC Biol.">
        <title>The compact genome of the sponge Oopsacas minuta (Hexactinellida) is lacking key metazoan core genes.</title>
        <authorList>
            <person name="Santini S."/>
            <person name="Schenkelaars Q."/>
            <person name="Jourda C."/>
            <person name="Duchesne M."/>
            <person name="Belahbib H."/>
            <person name="Rocher C."/>
            <person name="Selva M."/>
            <person name="Riesgo A."/>
            <person name="Vervoort M."/>
            <person name="Leys S.P."/>
            <person name="Kodjabachian L."/>
            <person name="Le Bivic A."/>
            <person name="Borchiellini C."/>
            <person name="Claverie J.M."/>
            <person name="Renard E."/>
        </authorList>
    </citation>
    <scope>NUCLEOTIDE SEQUENCE [LARGE SCALE GENOMIC DNA]</scope>
    <source>
        <strain evidence="1">SPO-2</strain>
    </source>
</reference>
<accession>A0AAV7JKQ4</accession>
<evidence type="ECO:0000313" key="2">
    <source>
        <dbReference type="Proteomes" id="UP001165289"/>
    </source>
</evidence>
<organism evidence="1 2">
    <name type="scientific">Oopsacas minuta</name>
    <dbReference type="NCBI Taxonomy" id="111878"/>
    <lineage>
        <taxon>Eukaryota</taxon>
        <taxon>Metazoa</taxon>
        <taxon>Porifera</taxon>
        <taxon>Hexactinellida</taxon>
        <taxon>Hexasterophora</taxon>
        <taxon>Lyssacinosida</taxon>
        <taxon>Leucopsacidae</taxon>
        <taxon>Oopsacas</taxon>
    </lineage>
</organism>
<comment type="caution">
    <text evidence="1">The sequence shown here is derived from an EMBL/GenBank/DDBJ whole genome shotgun (WGS) entry which is preliminary data.</text>
</comment>
<protein>
    <submittedName>
        <fullName evidence="1">Uncharacterized protein</fullName>
    </submittedName>
</protein>
<proteinExistence type="predicted"/>
<keyword evidence="2" id="KW-1185">Reference proteome</keyword>